<organism evidence="2 3">
    <name type="scientific">Roridomyces roridus</name>
    <dbReference type="NCBI Taxonomy" id="1738132"/>
    <lineage>
        <taxon>Eukaryota</taxon>
        <taxon>Fungi</taxon>
        <taxon>Dikarya</taxon>
        <taxon>Basidiomycota</taxon>
        <taxon>Agaricomycotina</taxon>
        <taxon>Agaricomycetes</taxon>
        <taxon>Agaricomycetidae</taxon>
        <taxon>Agaricales</taxon>
        <taxon>Marasmiineae</taxon>
        <taxon>Mycenaceae</taxon>
        <taxon>Roridomyces</taxon>
    </lineage>
</organism>
<evidence type="ECO:0000313" key="3">
    <source>
        <dbReference type="Proteomes" id="UP001221142"/>
    </source>
</evidence>
<gene>
    <name evidence="2" type="ORF">FB45DRAFT_1009903</name>
</gene>
<dbReference type="EMBL" id="JARKIF010000035">
    <property type="protein sequence ID" value="KAJ7610339.1"/>
    <property type="molecule type" value="Genomic_DNA"/>
</dbReference>
<evidence type="ECO:0000256" key="1">
    <source>
        <dbReference type="SAM" id="MobiDB-lite"/>
    </source>
</evidence>
<proteinExistence type="predicted"/>
<feature type="compositionally biased region" description="Polar residues" evidence="1">
    <location>
        <begin position="252"/>
        <end position="274"/>
    </location>
</feature>
<dbReference type="Proteomes" id="UP001221142">
    <property type="component" value="Unassembled WGS sequence"/>
</dbReference>
<feature type="region of interest" description="Disordered" evidence="1">
    <location>
        <begin position="246"/>
        <end position="281"/>
    </location>
</feature>
<accession>A0AAD7B567</accession>
<keyword evidence="3" id="KW-1185">Reference proteome</keyword>
<evidence type="ECO:0000313" key="2">
    <source>
        <dbReference type="EMBL" id="KAJ7610339.1"/>
    </source>
</evidence>
<reference evidence="2" key="1">
    <citation type="submission" date="2023-03" db="EMBL/GenBank/DDBJ databases">
        <title>Massive genome expansion in bonnet fungi (Mycena s.s.) driven by repeated elements and novel gene families across ecological guilds.</title>
        <authorList>
            <consortium name="Lawrence Berkeley National Laboratory"/>
            <person name="Harder C.B."/>
            <person name="Miyauchi S."/>
            <person name="Viragh M."/>
            <person name="Kuo A."/>
            <person name="Thoen E."/>
            <person name="Andreopoulos B."/>
            <person name="Lu D."/>
            <person name="Skrede I."/>
            <person name="Drula E."/>
            <person name="Henrissat B."/>
            <person name="Morin E."/>
            <person name="Kohler A."/>
            <person name="Barry K."/>
            <person name="LaButti K."/>
            <person name="Morin E."/>
            <person name="Salamov A."/>
            <person name="Lipzen A."/>
            <person name="Mereny Z."/>
            <person name="Hegedus B."/>
            <person name="Baldrian P."/>
            <person name="Stursova M."/>
            <person name="Weitz H."/>
            <person name="Taylor A."/>
            <person name="Grigoriev I.V."/>
            <person name="Nagy L.G."/>
            <person name="Martin F."/>
            <person name="Kauserud H."/>
        </authorList>
    </citation>
    <scope>NUCLEOTIDE SEQUENCE</scope>
    <source>
        <strain evidence="2">9284</strain>
    </source>
</reference>
<protein>
    <submittedName>
        <fullName evidence="2">Uncharacterized protein</fullName>
    </submittedName>
</protein>
<name>A0AAD7B567_9AGAR</name>
<sequence length="281" mass="31100">MAQLSSRIGDLEKRTTSKKFKPLIDPLHSNYVTLMGKMLAAHETCARYLLHHRAHSGSVSEEISSAFLRTFRDQLREIETPMADLQGGWEVAASSLSAEINAYGATLGERFVLWWNPNTIERHRSLGELSAQVASANNHLDLLLEAHRNLGLALADMERFGGQEEDPDELHWNIGVALMVMIRLDRALRSRMRGFIEPLPRFPSEVNHGSLTGIATRTNSRFASISPPSTASGHALMPQSVPQRATYVPSGAGNTCGINSHTPPWIQLQSSTTRTDPETRL</sequence>
<comment type="caution">
    <text evidence="2">The sequence shown here is derived from an EMBL/GenBank/DDBJ whole genome shotgun (WGS) entry which is preliminary data.</text>
</comment>
<dbReference type="AlphaFoldDB" id="A0AAD7B567"/>